<evidence type="ECO:0000313" key="2">
    <source>
        <dbReference type="EMBL" id="GEL96025.1"/>
    </source>
</evidence>
<dbReference type="AlphaFoldDB" id="A0A511JDG6"/>
<keyword evidence="1" id="KW-0238">DNA-binding</keyword>
<dbReference type="Pfam" id="PF02082">
    <property type="entry name" value="Rrf2"/>
    <property type="match status" value="1"/>
</dbReference>
<dbReference type="PANTHER" id="PTHR33221">
    <property type="entry name" value="WINGED HELIX-TURN-HELIX TRANSCRIPTIONAL REGULATOR, RRF2 FAMILY"/>
    <property type="match status" value="1"/>
</dbReference>
<organism evidence="2 3">
    <name type="scientific">Cellulomonas composti</name>
    <dbReference type="NCBI Taxonomy" id="266130"/>
    <lineage>
        <taxon>Bacteria</taxon>
        <taxon>Bacillati</taxon>
        <taxon>Actinomycetota</taxon>
        <taxon>Actinomycetes</taxon>
        <taxon>Micrococcales</taxon>
        <taxon>Cellulomonadaceae</taxon>
        <taxon>Cellulomonas</taxon>
    </lineage>
</organism>
<dbReference type="SUPFAM" id="SSF46785">
    <property type="entry name" value="Winged helix' DNA-binding domain"/>
    <property type="match status" value="1"/>
</dbReference>
<dbReference type="Proteomes" id="UP000321720">
    <property type="component" value="Unassembled WGS sequence"/>
</dbReference>
<sequence>MHVSAKVDYAVRALLLLAEHAPALVTVETLSVEQDLPRGYAEGILNELRKHGFVVGKRGVGGGYQLARPAATIRVGDVVSDLEGPFVTVRAAAPDTLDYTGVAQHVPSLWGAVDDRLHDVLDAVSLADLLVGRLPAPSSS</sequence>
<name>A0A511JDG6_9CELL</name>
<dbReference type="PANTHER" id="PTHR33221:SF5">
    <property type="entry name" value="HTH-TYPE TRANSCRIPTIONAL REGULATOR ISCR"/>
    <property type="match status" value="1"/>
</dbReference>
<dbReference type="GO" id="GO:0003700">
    <property type="term" value="F:DNA-binding transcription factor activity"/>
    <property type="evidence" value="ECO:0007669"/>
    <property type="project" value="TreeGrafter"/>
</dbReference>
<dbReference type="OrthoDB" id="9808360at2"/>
<gene>
    <name evidence="2" type="ORF">CCO02nite_26830</name>
</gene>
<dbReference type="EMBL" id="BJWG01000013">
    <property type="protein sequence ID" value="GEL96025.1"/>
    <property type="molecule type" value="Genomic_DNA"/>
</dbReference>
<comment type="caution">
    <text evidence="2">The sequence shown here is derived from an EMBL/GenBank/DDBJ whole genome shotgun (WGS) entry which is preliminary data.</text>
</comment>
<evidence type="ECO:0000313" key="3">
    <source>
        <dbReference type="Proteomes" id="UP000321720"/>
    </source>
</evidence>
<dbReference type="Gene3D" id="1.10.10.10">
    <property type="entry name" value="Winged helix-like DNA-binding domain superfamily/Winged helix DNA-binding domain"/>
    <property type="match status" value="1"/>
</dbReference>
<dbReference type="NCBIfam" id="TIGR00738">
    <property type="entry name" value="rrf2_super"/>
    <property type="match status" value="1"/>
</dbReference>
<proteinExistence type="predicted"/>
<dbReference type="GO" id="GO:0003677">
    <property type="term" value="F:DNA binding"/>
    <property type="evidence" value="ECO:0007669"/>
    <property type="project" value="UniProtKB-KW"/>
</dbReference>
<protein>
    <submittedName>
        <fullName evidence="2">Putative HTH-type transcriptional regulator</fullName>
    </submittedName>
</protein>
<reference evidence="2 3" key="1">
    <citation type="submission" date="2019-07" db="EMBL/GenBank/DDBJ databases">
        <title>Whole genome shotgun sequence of Cellulomonas composti NBRC 100758.</title>
        <authorList>
            <person name="Hosoyama A."/>
            <person name="Uohara A."/>
            <person name="Ohji S."/>
            <person name="Ichikawa N."/>
        </authorList>
    </citation>
    <scope>NUCLEOTIDE SEQUENCE [LARGE SCALE GENOMIC DNA]</scope>
    <source>
        <strain evidence="2 3">NBRC 100758</strain>
    </source>
</reference>
<dbReference type="RefSeq" id="WP_146843649.1">
    <property type="nucleotide sequence ID" value="NZ_BJWG01000013.1"/>
</dbReference>
<dbReference type="PROSITE" id="PS51197">
    <property type="entry name" value="HTH_RRF2_2"/>
    <property type="match status" value="1"/>
</dbReference>
<accession>A0A511JDG6</accession>
<dbReference type="InterPro" id="IPR000944">
    <property type="entry name" value="Tscrpt_reg_Rrf2"/>
</dbReference>
<dbReference type="InterPro" id="IPR036390">
    <property type="entry name" value="WH_DNA-bd_sf"/>
</dbReference>
<dbReference type="GO" id="GO:0005829">
    <property type="term" value="C:cytosol"/>
    <property type="evidence" value="ECO:0007669"/>
    <property type="project" value="TreeGrafter"/>
</dbReference>
<dbReference type="InterPro" id="IPR036388">
    <property type="entry name" value="WH-like_DNA-bd_sf"/>
</dbReference>
<evidence type="ECO:0000256" key="1">
    <source>
        <dbReference type="ARBA" id="ARBA00023125"/>
    </source>
</evidence>
<keyword evidence="3" id="KW-1185">Reference proteome</keyword>